<evidence type="ECO:0000256" key="1">
    <source>
        <dbReference type="SAM" id="MobiDB-lite"/>
    </source>
</evidence>
<dbReference type="InterPro" id="IPR036047">
    <property type="entry name" value="F-box-like_dom_sf"/>
</dbReference>
<comment type="caution">
    <text evidence="3">The sequence shown here is derived from an EMBL/GenBank/DDBJ whole genome shotgun (WGS) entry which is preliminary data.</text>
</comment>
<feature type="compositionally biased region" description="Low complexity" evidence="1">
    <location>
        <begin position="1143"/>
        <end position="1195"/>
    </location>
</feature>
<feature type="compositionally biased region" description="Low complexity" evidence="1">
    <location>
        <begin position="1265"/>
        <end position="1278"/>
    </location>
</feature>
<reference evidence="3 4" key="1">
    <citation type="submission" date="2024-01" db="EMBL/GenBank/DDBJ databases">
        <authorList>
            <person name="Allen C."/>
            <person name="Tagirdzhanova G."/>
        </authorList>
    </citation>
    <scope>NUCLEOTIDE SEQUENCE [LARGE SCALE GENOMIC DNA]</scope>
</reference>
<feature type="compositionally biased region" description="Basic and acidic residues" evidence="1">
    <location>
        <begin position="1"/>
        <end position="13"/>
    </location>
</feature>
<dbReference type="PANTHER" id="PTHR48125">
    <property type="entry name" value="LP07818P1"/>
    <property type="match status" value="1"/>
</dbReference>
<dbReference type="Proteomes" id="UP001642405">
    <property type="component" value="Unassembled WGS sequence"/>
</dbReference>
<feature type="compositionally biased region" description="Low complexity" evidence="1">
    <location>
        <begin position="80"/>
        <end position="100"/>
    </location>
</feature>
<feature type="domain" description="F-box" evidence="2">
    <location>
        <begin position="135"/>
        <end position="181"/>
    </location>
</feature>
<protein>
    <recommendedName>
        <fullName evidence="2">F-box domain-containing protein</fullName>
    </recommendedName>
</protein>
<dbReference type="Gene3D" id="1.20.1280.50">
    <property type="match status" value="1"/>
</dbReference>
<dbReference type="PROSITE" id="PS50330">
    <property type="entry name" value="UIM"/>
    <property type="match status" value="1"/>
</dbReference>
<feature type="region of interest" description="Disordered" evidence="1">
    <location>
        <begin position="730"/>
        <end position="756"/>
    </location>
</feature>
<dbReference type="PROSITE" id="PS50181">
    <property type="entry name" value="FBOX"/>
    <property type="match status" value="1"/>
</dbReference>
<organism evidence="3 4">
    <name type="scientific">Sporothrix curviconia</name>
    <dbReference type="NCBI Taxonomy" id="1260050"/>
    <lineage>
        <taxon>Eukaryota</taxon>
        <taxon>Fungi</taxon>
        <taxon>Dikarya</taxon>
        <taxon>Ascomycota</taxon>
        <taxon>Pezizomycotina</taxon>
        <taxon>Sordariomycetes</taxon>
        <taxon>Sordariomycetidae</taxon>
        <taxon>Ophiostomatales</taxon>
        <taxon>Ophiostomataceae</taxon>
        <taxon>Sporothrix</taxon>
    </lineage>
</organism>
<feature type="region of interest" description="Disordered" evidence="1">
    <location>
        <begin position="1"/>
        <end position="33"/>
    </location>
</feature>
<evidence type="ECO:0000313" key="4">
    <source>
        <dbReference type="Proteomes" id="UP001642405"/>
    </source>
</evidence>
<gene>
    <name evidence="3" type="ORF">SCUCBS95973_008475</name>
</gene>
<feature type="region of interest" description="Disordered" evidence="1">
    <location>
        <begin position="71"/>
        <end position="104"/>
    </location>
</feature>
<dbReference type="InterPro" id="IPR015943">
    <property type="entry name" value="WD40/YVTN_repeat-like_dom_sf"/>
</dbReference>
<keyword evidence="4" id="KW-1185">Reference proteome</keyword>
<feature type="region of interest" description="Disordered" evidence="1">
    <location>
        <begin position="1293"/>
        <end position="1312"/>
    </location>
</feature>
<evidence type="ECO:0000259" key="2">
    <source>
        <dbReference type="PROSITE" id="PS50181"/>
    </source>
</evidence>
<feature type="region of interest" description="Disordered" evidence="1">
    <location>
        <begin position="1131"/>
        <end position="1196"/>
    </location>
</feature>
<feature type="compositionally biased region" description="Basic residues" evidence="1">
    <location>
        <begin position="1247"/>
        <end position="1263"/>
    </location>
</feature>
<sequence length="1395" mass="146831">MHHGLPEASEHAALHSSSSTPSSAQHGLNRPRLDISADHTVLQQQQRHTFAQFPTVDGVDVQTLDEKLRRLSGRQHRHPSSLGSPAAAAATASPSSSSAAGQRVAEYERARTSAALRRERVVFQIVKRASGAAPGRSLDDFPNEVLTHIFSYLQPGAHDAVALVSKRFYALITTPHAWRLAFSRFFPGQEAAALNGTAALLAASAVDGPGAGAGAGAGAGGFDDSMGMTVARADARRFGRLTALASWRSEYLLRTRLLRSLMSGKPGVSVGVKGEGPGSKAAVGHGKKATAVITYNSQLPGTVDQLHVVFVSSGKKQPRVVHGSANYGVVTASNPSLGKLEGWGYREEYMAPQLADVDRNLVPYGLGTGRAAMPNVMDVSQIYGAIVGEGFPGGRALTRATTDRSLAYLDNATRIRRFVLPDTADTAPNLSEVPAVPEAAEAVCSVWVAKSTAVPTVTKFMVGFLTGSALGVVSAYSLDKASSSSRYPYSHITARWVLSPGVPIIAITADDSYTEKRRAGRRVWAVALNALGEVYYLQDVPVAPTTAATVTVDRDQLAWQAGRTVSWELVEASRRALTADWFDDKVESLRVAASSSPRLSPDTVGLSPEQRIAEAREIERYFDLLPEHFRAVYDSWDMRLKLLVDFAGGSSNNTAENIVVVRSGAEQRGQRIPQPAKVTRYTRLVTAAAVPVASAVASAPAVSAPTTPTTTTPEATPAISIASIFGSSGQNTPAPLTPPTPPTPTPTPASRANGVSGISSIPDISSISGVASVAAAGNWTPRLLGIAAATVGWQVTNLSLRGNTSAKAPPDTEILCSALDLSLCSVVAPFEDALLSQQVDGVPTVVGEIPGRRARWMAVGTKTGGVVVWNMREAVSSSSASPATPLTFSATEPLPESTIWPMRIIRTSSPSVTSLGVSALYLVHGGSDGLVQAWDPLTSTSVPVRTLNAPSAGRIPRHLVHLRAVLTPDMFASVGAIFLDPDPTVLRGVLAVGTLLRFWSYSSAIHTASRKKGRRLRHTNADGQLVNRRLMGEKVDDYIAAEAAELRREQESDAIHRAHLLQRFGVGLAGLTDEEAVRYAEILSQETFTLDEQRHQQLDHQLLGSAGGGTTDDSASSAFFSSSLSEEAASVSGVSLDTVTPEPSMAGRSPPAGAGSGFAALPASTRSPPSSSSRRVSHGGASAARAGSGSSRNGPTVVAEEDDFELQIQRAIRLSLMEGVNEDGGSDAFQQALPSPPMMREESFLKGKNKGKGKGKGKSKGKGKVNGASSSSPFAPLLSSPEEAFAFDDSNYRSGGAAAAASPPYNAAGPSSASAANIILPEHHVVGDNEDDDFQLALQLSMQEEEKKNKDLGHMVDGSLQEQYDNDAALAAALQDDEFPALEAKYIGKGKGKGR</sequence>
<proteinExistence type="predicted"/>
<dbReference type="Gene3D" id="2.130.10.10">
    <property type="entry name" value="YVTN repeat-like/Quinoprotein amine dehydrogenase"/>
    <property type="match status" value="1"/>
</dbReference>
<dbReference type="SUPFAM" id="SSF50978">
    <property type="entry name" value="WD40 repeat-like"/>
    <property type="match status" value="1"/>
</dbReference>
<dbReference type="Pfam" id="PF12937">
    <property type="entry name" value="F-box-like"/>
    <property type="match status" value="1"/>
</dbReference>
<dbReference type="SMART" id="SM00726">
    <property type="entry name" value="UIM"/>
    <property type="match status" value="2"/>
</dbReference>
<dbReference type="InterPro" id="IPR003903">
    <property type="entry name" value="UIM_dom"/>
</dbReference>
<dbReference type="EMBL" id="CAWUHB010000070">
    <property type="protein sequence ID" value="CAK7233085.1"/>
    <property type="molecule type" value="Genomic_DNA"/>
</dbReference>
<name>A0ABP0CNC7_9PEZI</name>
<dbReference type="CDD" id="cd22159">
    <property type="entry name" value="F-box_AtTIR1-like"/>
    <property type="match status" value="1"/>
</dbReference>
<feature type="region of interest" description="Disordered" evidence="1">
    <location>
        <begin position="1222"/>
        <end position="1278"/>
    </location>
</feature>
<dbReference type="PANTHER" id="PTHR48125:SF10">
    <property type="entry name" value="OS12G0136300 PROTEIN"/>
    <property type="match status" value="1"/>
</dbReference>
<feature type="compositionally biased region" description="Pro residues" evidence="1">
    <location>
        <begin position="735"/>
        <end position="747"/>
    </location>
</feature>
<dbReference type="SUPFAM" id="SSF81383">
    <property type="entry name" value="F-box domain"/>
    <property type="match status" value="1"/>
</dbReference>
<accession>A0ABP0CNC7</accession>
<feature type="compositionally biased region" description="Low complexity" evidence="1">
    <location>
        <begin position="14"/>
        <end position="23"/>
    </location>
</feature>
<dbReference type="InterPro" id="IPR001810">
    <property type="entry name" value="F-box_dom"/>
</dbReference>
<evidence type="ECO:0000313" key="3">
    <source>
        <dbReference type="EMBL" id="CAK7233085.1"/>
    </source>
</evidence>
<dbReference type="InterPro" id="IPR036322">
    <property type="entry name" value="WD40_repeat_dom_sf"/>
</dbReference>